<dbReference type="PROSITE" id="PS00455">
    <property type="entry name" value="AMP_BINDING"/>
    <property type="match status" value="1"/>
</dbReference>
<comment type="similarity">
    <text evidence="1">Belongs to the ATP-dependent AMP-binding enzyme family.</text>
</comment>
<dbReference type="EMBL" id="JACSDZ010000014">
    <property type="protein sequence ID" value="KAF7387342.1"/>
    <property type="molecule type" value="Genomic_DNA"/>
</dbReference>
<keyword evidence="3" id="KW-0812">Transmembrane</keyword>
<dbReference type="SUPFAM" id="SSF56801">
    <property type="entry name" value="Acetyl-CoA synthetase-like"/>
    <property type="match status" value="2"/>
</dbReference>
<keyword evidence="3" id="KW-0472">Membrane</keyword>
<dbReference type="GO" id="GO:0016405">
    <property type="term" value="F:CoA-ligase activity"/>
    <property type="evidence" value="ECO:0007669"/>
    <property type="project" value="TreeGrafter"/>
</dbReference>
<evidence type="ECO:0000256" key="1">
    <source>
        <dbReference type="ARBA" id="ARBA00006432"/>
    </source>
</evidence>
<dbReference type="Proteomes" id="UP000617340">
    <property type="component" value="Unassembled WGS sequence"/>
</dbReference>
<gene>
    <name evidence="5" type="ORF">HZH68_013019</name>
</gene>
<organism evidence="5 6">
    <name type="scientific">Vespula germanica</name>
    <name type="common">German yellow jacket</name>
    <name type="synonym">Paravespula germanica</name>
    <dbReference type="NCBI Taxonomy" id="30212"/>
    <lineage>
        <taxon>Eukaryota</taxon>
        <taxon>Metazoa</taxon>
        <taxon>Ecdysozoa</taxon>
        <taxon>Arthropoda</taxon>
        <taxon>Hexapoda</taxon>
        <taxon>Insecta</taxon>
        <taxon>Pterygota</taxon>
        <taxon>Neoptera</taxon>
        <taxon>Endopterygota</taxon>
        <taxon>Hymenoptera</taxon>
        <taxon>Apocrita</taxon>
        <taxon>Aculeata</taxon>
        <taxon>Vespoidea</taxon>
        <taxon>Vespidae</taxon>
        <taxon>Vespinae</taxon>
        <taxon>Vespula</taxon>
    </lineage>
</organism>
<dbReference type="Gene3D" id="3.40.50.980">
    <property type="match status" value="1"/>
</dbReference>
<evidence type="ECO:0000313" key="6">
    <source>
        <dbReference type="Proteomes" id="UP000617340"/>
    </source>
</evidence>
<keyword evidence="3" id="KW-1133">Transmembrane helix</keyword>
<feature type="transmembrane region" description="Helical" evidence="3">
    <location>
        <begin position="70"/>
        <end position="95"/>
    </location>
</feature>
<dbReference type="InterPro" id="IPR020845">
    <property type="entry name" value="AMP-binding_CS"/>
</dbReference>
<feature type="domain" description="AMP-binding enzyme C-terminal" evidence="4">
    <location>
        <begin position="267"/>
        <end position="301"/>
    </location>
</feature>
<keyword evidence="2" id="KW-0436">Ligase</keyword>
<dbReference type="AlphaFoldDB" id="A0A834JHP1"/>
<proteinExistence type="inferred from homology"/>
<evidence type="ECO:0000256" key="2">
    <source>
        <dbReference type="ARBA" id="ARBA00022598"/>
    </source>
</evidence>
<dbReference type="Gene3D" id="3.30.300.30">
    <property type="match status" value="1"/>
</dbReference>
<name>A0A834JHP1_VESGE</name>
<evidence type="ECO:0000256" key="3">
    <source>
        <dbReference type="SAM" id="Phobius"/>
    </source>
</evidence>
<reference evidence="5" key="1">
    <citation type="journal article" date="2020" name="G3 (Bethesda)">
        <title>High-Quality Assemblies for Three Invasive Social Wasps from the &lt;i&gt;Vespula&lt;/i&gt; Genus.</title>
        <authorList>
            <person name="Harrop T.W.R."/>
            <person name="Guhlin J."/>
            <person name="McLaughlin G.M."/>
            <person name="Permina E."/>
            <person name="Stockwell P."/>
            <person name="Gilligan J."/>
            <person name="Le Lec M.F."/>
            <person name="Gruber M.A.M."/>
            <person name="Quinn O."/>
            <person name="Lovegrove M."/>
            <person name="Duncan E.J."/>
            <person name="Remnant E.J."/>
            <person name="Van Eeckhoven J."/>
            <person name="Graham B."/>
            <person name="Knapp R.A."/>
            <person name="Langford K.W."/>
            <person name="Kronenberg Z."/>
            <person name="Press M.O."/>
            <person name="Eacker S.M."/>
            <person name="Wilson-Rankin E.E."/>
            <person name="Purcell J."/>
            <person name="Lester P.J."/>
            <person name="Dearden P.K."/>
        </authorList>
    </citation>
    <scope>NUCLEOTIDE SEQUENCE</scope>
    <source>
        <strain evidence="5">Linc-1</strain>
    </source>
</reference>
<dbReference type="InterPro" id="IPR042099">
    <property type="entry name" value="ANL_N_sf"/>
</dbReference>
<dbReference type="Pfam" id="PF13193">
    <property type="entry name" value="AMP-binding_C"/>
    <property type="match status" value="1"/>
</dbReference>
<protein>
    <recommendedName>
        <fullName evidence="4">AMP-binding enzyme C-terminal domain-containing protein</fullName>
    </recommendedName>
</protein>
<feature type="transmembrane region" description="Helical" evidence="3">
    <location>
        <begin position="137"/>
        <end position="158"/>
    </location>
</feature>
<keyword evidence="6" id="KW-1185">Reference proteome</keyword>
<accession>A0A834JHP1</accession>
<dbReference type="PANTHER" id="PTHR24096">
    <property type="entry name" value="LONG-CHAIN-FATTY-ACID--COA LIGASE"/>
    <property type="match status" value="1"/>
</dbReference>
<dbReference type="Gene3D" id="3.40.50.12780">
    <property type="entry name" value="N-terminal domain of ligase-like"/>
    <property type="match status" value="1"/>
</dbReference>
<dbReference type="InterPro" id="IPR025110">
    <property type="entry name" value="AMP-bd_C"/>
</dbReference>
<sequence length="498" mass="56638">MKTEPDFVDQTDTDFIIQDNILKSKEVPLSMEYTNIGKLLLDRMKAKPDLVGQISNDLYELIARIEANDVVAVCVPNIMDSFAPFFVIFCVGAIFTPWNSTMDIRQSPLIFNPSEFLLNMIISSNEFLSDDYNTKGILFWLSPYFWMSGVLLTLNSIVNYHSRLLYPTFEEEMMCKIIEKYKINLETITISKLNLSGAIFTAKTQIKLKECFPKMTEFYDIITAQKSHHKADNVETVGKNTQIKIVDLKTRCALGNKYRGNQISPSEIENLLQTHPDVVEIAVVGIPHILDDEHPIAFVIKVLGNRMRASKISSKKYNGFLSFTRWCEIFRKNTIHTASKKISRKDLNVIAKSYQHTSNFITKDNIWKGIEKPISLKYTNIGKLLLDRMKAKPDFVGQLKESLVDSLIETTKLENHDIKIVVFGKASNAIPFSKILRGHRKCDVNNFECTSVDNVHDTAIIAYSSGTTGFPKGVQIFYYSCLYTVFSENLGVCNIPYG</sequence>
<dbReference type="InterPro" id="IPR045851">
    <property type="entry name" value="AMP-bd_C_sf"/>
</dbReference>
<comment type="caution">
    <text evidence="5">The sequence shown here is derived from an EMBL/GenBank/DDBJ whole genome shotgun (WGS) entry which is preliminary data.</text>
</comment>
<evidence type="ECO:0000259" key="4">
    <source>
        <dbReference type="Pfam" id="PF13193"/>
    </source>
</evidence>
<evidence type="ECO:0000313" key="5">
    <source>
        <dbReference type="EMBL" id="KAF7387342.1"/>
    </source>
</evidence>
<dbReference type="PANTHER" id="PTHR24096:SF149">
    <property type="entry name" value="AMP-BINDING DOMAIN-CONTAINING PROTEIN-RELATED"/>
    <property type="match status" value="1"/>
</dbReference>